<dbReference type="AlphaFoldDB" id="A0A2I0AZM6"/>
<feature type="region of interest" description="Disordered" evidence="1">
    <location>
        <begin position="32"/>
        <end position="83"/>
    </location>
</feature>
<proteinExistence type="predicted"/>
<gene>
    <name evidence="2" type="ORF">AXF42_Ash020805</name>
</gene>
<protein>
    <submittedName>
        <fullName evidence="2">Uncharacterized protein</fullName>
    </submittedName>
</protein>
<sequence>MTPTALPQVFIQVPEVRMASGHAHQCTSRLLGGHVTSGSAPPHPERTCGGSRGADVTSSHVEQGSYDVEEQTAEEHAEKITPN</sequence>
<keyword evidence="3" id="KW-1185">Reference proteome</keyword>
<accession>A0A2I0AZM6</accession>
<evidence type="ECO:0000313" key="2">
    <source>
        <dbReference type="EMBL" id="PKA60997.1"/>
    </source>
</evidence>
<organism evidence="2 3">
    <name type="scientific">Apostasia shenzhenica</name>
    <dbReference type="NCBI Taxonomy" id="1088818"/>
    <lineage>
        <taxon>Eukaryota</taxon>
        <taxon>Viridiplantae</taxon>
        <taxon>Streptophyta</taxon>
        <taxon>Embryophyta</taxon>
        <taxon>Tracheophyta</taxon>
        <taxon>Spermatophyta</taxon>
        <taxon>Magnoliopsida</taxon>
        <taxon>Liliopsida</taxon>
        <taxon>Asparagales</taxon>
        <taxon>Orchidaceae</taxon>
        <taxon>Apostasioideae</taxon>
        <taxon>Apostasia</taxon>
    </lineage>
</organism>
<feature type="compositionally biased region" description="Basic and acidic residues" evidence="1">
    <location>
        <begin position="73"/>
        <end position="83"/>
    </location>
</feature>
<evidence type="ECO:0000313" key="3">
    <source>
        <dbReference type="Proteomes" id="UP000236161"/>
    </source>
</evidence>
<dbReference type="Proteomes" id="UP000236161">
    <property type="component" value="Unassembled WGS sequence"/>
</dbReference>
<evidence type="ECO:0000256" key="1">
    <source>
        <dbReference type="SAM" id="MobiDB-lite"/>
    </source>
</evidence>
<dbReference type="EMBL" id="KZ451933">
    <property type="protein sequence ID" value="PKA60997.1"/>
    <property type="molecule type" value="Genomic_DNA"/>
</dbReference>
<reference evidence="2 3" key="1">
    <citation type="journal article" date="2017" name="Nature">
        <title>The Apostasia genome and the evolution of orchids.</title>
        <authorList>
            <person name="Zhang G.Q."/>
            <person name="Liu K.W."/>
            <person name="Li Z."/>
            <person name="Lohaus R."/>
            <person name="Hsiao Y.Y."/>
            <person name="Niu S.C."/>
            <person name="Wang J.Y."/>
            <person name="Lin Y.C."/>
            <person name="Xu Q."/>
            <person name="Chen L.J."/>
            <person name="Yoshida K."/>
            <person name="Fujiwara S."/>
            <person name="Wang Z.W."/>
            <person name="Zhang Y.Q."/>
            <person name="Mitsuda N."/>
            <person name="Wang M."/>
            <person name="Liu G.H."/>
            <person name="Pecoraro L."/>
            <person name="Huang H.X."/>
            <person name="Xiao X.J."/>
            <person name="Lin M."/>
            <person name="Wu X.Y."/>
            <person name="Wu W.L."/>
            <person name="Chen Y.Y."/>
            <person name="Chang S.B."/>
            <person name="Sakamoto S."/>
            <person name="Ohme-Takagi M."/>
            <person name="Yagi M."/>
            <person name="Zeng S.J."/>
            <person name="Shen C.Y."/>
            <person name="Yeh C.M."/>
            <person name="Luo Y.B."/>
            <person name="Tsai W.C."/>
            <person name="Van de Peer Y."/>
            <person name="Liu Z.J."/>
        </authorList>
    </citation>
    <scope>NUCLEOTIDE SEQUENCE [LARGE SCALE GENOMIC DNA]</scope>
    <source>
        <strain evidence="3">cv. Shenzhen</strain>
        <tissue evidence="2">Stem</tissue>
    </source>
</reference>
<name>A0A2I0AZM6_9ASPA</name>